<keyword evidence="3" id="KW-0560">Oxidoreductase</keyword>
<dbReference type="GO" id="GO:0046872">
    <property type="term" value="F:metal ion binding"/>
    <property type="evidence" value="ECO:0007669"/>
    <property type="project" value="UniProtKB-KW"/>
</dbReference>
<comment type="caution">
    <text evidence="7">The sequence shown here is derived from an EMBL/GenBank/DDBJ whole genome shotgun (WGS) entry which is preliminary data.</text>
</comment>
<dbReference type="Gene3D" id="1.10.150.120">
    <property type="entry name" value="[2Fe-2S]-binding domain"/>
    <property type="match status" value="1"/>
</dbReference>
<evidence type="ECO:0000313" key="8">
    <source>
        <dbReference type="Proteomes" id="UP001359886"/>
    </source>
</evidence>
<dbReference type="InterPro" id="IPR036010">
    <property type="entry name" value="2Fe-2S_ferredoxin-like_sf"/>
</dbReference>
<dbReference type="SUPFAM" id="SSF54292">
    <property type="entry name" value="2Fe-2S ferredoxin-like"/>
    <property type="match status" value="1"/>
</dbReference>
<dbReference type="GO" id="GO:0016491">
    <property type="term" value="F:oxidoreductase activity"/>
    <property type="evidence" value="ECO:0007669"/>
    <property type="project" value="UniProtKB-KW"/>
</dbReference>
<dbReference type="InterPro" id="IPR006058">
    <property type="entry name" value="2Fe2S_fd_BS"/>
</dbReference>
<protein>
    <submittedName>
        <fullName evidence="7">(2Fe-2S)-binding protein</fullName>
    </submittedName>
</protein>
<dbReference type="EMBL" id="JAZHOG010000005">
    <property type="protein sequence ID" value="MEJ8567715.1"/>
    <property type="molecule type" value="Genomic_DNA"/>
</dbReference>
<dbReference type="PANTHER" id="PTHR44379:SF2">
    <property type="entry name" value="BLR6218 PROTEIN"/>
    <property type="match status" value="1"/>
</dbReference>
<keyword evidence="1" id="KW-0001">2Fe-2S</keyword>
<evidence type="ECO:0000256" key="4">
    <source>
        <dbReference type="ARBA" id="ARBA00023004"/>
    </source>
</evidence>
<dbReference type="PROSITE" id="PS00197">
    <property type="entry name" value="2FE2S_FER_1"/>
    <property type="match status" value="1"/>
</dbReference>
<evidence type="ECO:0000313" key="7">
    <source>
        <dbReference type="EMBL" id="MEJ8567715.1"/>
    </source>
</evidence>
<dbReference type="InterPro" id="IPR001041">
    <property type="entry name" value="2Fe-2S_ferredoxin-type"/>
</dbReference>
<accession>A0AAW9R8L0</accession>
<dbReference type="AlphaFoldDB" id="A0AAW9R8L0"/>
<dbReference type="CDD" id="cd00207">
    <property type="entry name" value="fer2"/>
    <property type="match status" value="1"/>
</dbReference>
<dbReference type="InterPro" id="IPR036884">
    <property type="entry name" value="2Fe-2S-bd_dom_sf"/>
</dbReference>
<dbReference type="FunFam" id="3.10.20.30:FF:000020">
    <property type="entry name" value="Xanthine dehydrogenase iron-sulfur subunit"/>
    <property type="match status" value="1"/>
</dbReference>
<evidence type="ECO:0000259" key="6">
    <source>
        <dbReference type="PROSITE" id="PS51085"/>
    </source>
</evidence>
<reference evidence="7 8" key="1">
    <citation type="submission" date="2024-02" db="EMBL/GenBank/DDBJ databases">
        <title>A novel Wenzhouxiangellaceae bacterium, isolated from coastal sediments.</title>
        <authorList>
            <person name="Du Z.-J."/>
            <person name="Ye Y.-Q."/>
            <person name="Zhang X.-Y."/>
        </authorList>
    </citation>
    <scope>NUCLEOTIDE SEQUENCE [LARGE SCALE GENOMIC DNA]</scope>
    <source>
        <strain evidence="7 8">CH-27</strain>
    </source>
</reference>
<dbReference type="Pfam" id="PF00111">
    <property type="entry name" value="Fer2"/>
    <property type="match status" value="1"/>
</dbReference>
<gene>
    <name evidence="7" type="ORF">V3330_08775</name>
</gene>
<feature type="domain" description="2Fe-2S ferredoxin-type" evidence="6">
    <location>
        <begin position="1"/>
        <end position="76"/>
    </location>
</feature>
<keyword evidence="5" id="KW-0411">Iron-sulfur</keyword>
<organism evidence="7 8">
    <name type="scientific">Elongatibacter sediminis</name>
    <dbReference type="NCBI Taxonomy" id="3119006"/>
    <lineage>
        <taxon>Bacteria</taxon>
        <taxon>Pseudomonadati</taxon>
        <taxon>Pseudomonadota</taxon>
        <taxon>Gammaproteobacteria</taxon>
        <taxon>Chromatiales</taxon>
        <taxon>Wenzhouxiangellaceae</taxon>
        <taxon>Elongatibacter</taxon>
    </lineage>
</organism>
<dbReference type="PANTHER" id="PTHR44379">
    <property type="entry name" value="OXIDOREDUCTASE WITH IRON-SULFUR SUBUNIT"/>
    <property type="match status" value="1"/>
</dbReference>
<dbReference type="GO" id="GO:0051537">
    <property type="term" value="F:2 iron, 2 sulfur cluster binding"/>
    <property type="evidence" value="ECO:0007669"/>
    <property type="project" value="UniProtKB-KW"/>
</dbReference>
<keyword evidence="8" id="KW-1185">Reference proteome</keyword>
<dbReference type="InterPro" id="IPR012675">
    <property type="entry name" value="Beta-grasp_dom_sf"/>
</dbReference>
<dbReference type="Proteomes" id="UP001359886">
    <property type="component" value="Unassembled WGS sequence"/>
</dbReference>
<dbReference type="InterPro" id="IPR051452">
    <property type="entry name" value="Diverse_Oxidoreductases"/>
</dbReference>
<dbReference type="PROSITE" id="PS51085">
    <property type="entry name" value="2FE2S_FER_2"/>
    <property type="match status" value="1"/>
</dbReference>
<evidence type="ECO:0000256" key="1">
    <source>
        <dbReference type="ARBA" id="ARBA00022714"/>
    </source>
</evidence>
<evidence type="ECO:0000256" key="2">
    <source>
        <dbReference type="ARBA" id="ARBA00022723"/>
    </source>
</evidence>
<proteinExistence type="predicted"/>
<dbReference type="Pfam" id="PF01799">
    <property type="entry name" value="Fer2_2"/>
    <property type="match status" value="1"/>
</dbReference>
<keyword evidence="2" id="KW-0479">Metal-binding</keyword>
<dbReference type="InterPro" id="IPR002888">
    <property type="entry name" value="2Fe-2S-bd"/>
</dbReference>
<sequence>MMKLKINGQTHELDVEGDVPLLWVIREDVGLTGTKYGCGKGLCGACIVHVDGKAVYSCVTPARFVDGKDITTIEGLGRNGEPHPLQSAWVEEQVPQCGYCQSGQIMAAAAFLREYPRPDRAAIQSAMKNLCRCGTYVRIFDAIENAARAMDHG</sequence>
<name>A0AAW9R8L0_9GAMM</name>
<dbReference type="SUPFAM" id="SSF47741">
    <property type="entry name" value="CO dehydrogenase ISP C-domain like"/>
    <property type="match status" value="1"/>
</dbReference>
<evidence type="ECO:0000256" key="5">
    <source>
        <dbReference type="ARBA" id="ARBA00023014"/>
    </source>
</evidence>
<evidence type="ECO:0000256" key="3">
    <source>
        <dbReference type="ARBA" id="ARBA00023002"/>
    </source>
</evidence>
<dbReference type="RefSeq" id="WP_354695040.1">
    <property type="nucleotide sequence ID" value="NZ_JAZHOG010000005.1"/>
</dbReference>
<keyword evidence="4" id="KW-0408">Iron</keyword>
<dbReference type="Gene3D" id="3.10.20.30">
    <property type="match status" value="1"/>
</dbReference>